<evidence type="ECO:0000256" key="4">
    <source>
        <dbReference type="ARBA" id="ARBA00023125"/>
    </source>
</evidence>
<dbReference type="SMART" id="SM00420">
    <property type="entry name" value="HTH_DEOR"/>
    <property type="match status" value="1"/>
</dbReference>
<evidence type="ECO:0000313" key="9">
    <source>
        <dbReference type="EMBL" id="QKD80205.1"/>
    </source>
</evidence>
<dbReference type="KEGG" id="amam:HPC72_08265"/>
<dbReference type="PANTHER" id="PTHR30363:SF4">
    <property type="entry name" value="GLYCEROL-3-PHOSPHATE REGULON REPRESSOR"/>
    <property type="match status" value="1"/>
</dbReference>
<keyword evidence="4" id="KW-0238">DNA-binding</keyword>
<dbReference type="AlphaFoldDB" id="A0A6M8BBM1"/>
<dbReference type="InterPro" id="IPR050313">
    <property type="entry name" value="Carb_Metab_HTH_regulators"/>
</dbReference>
<gene>
    <name evidence="9" type="ORF">HPC72_08265</name>
</gene>
<comment type="function">
    <text evidence="6">Repressor of the lactose catabolism operon. Galactose-6-phosphate is the inducer.</text>
</comment>
<dbReference type="InterPro" id="IPR036390">
    <property type="entry name" value="WH_DNA-bd_sf"/>
</dbReference>
<dbReference type="InterPro" id="IPR037171">
    <property type="entry name" value="NagB/RpiA_transferase-like"/>
</dbReference>
<dbReference type="SMART" id="SM01134">
    <property type="entry name" value="DeoRC"/>
    <property type="match status" value="1"/>
</dbReference>
<dbReference type="Pfam" id="PF00455">
    <property type="entry name" value="DeoRC"/>
    <property type="match status" value="1"/>
</dbReference>
<feature type="domain" description="HTH deoR-type" evidence="8">
    <location>
        <begin position="30"/>
        <end position="85"/>
    </location>
</feature>
<keyword evidence="5" id="KW-0804">Transcription</keyword>
<evidence type="ECO:0000256" key="3">
    <source>
        <dbReference type="ARBA" id="ARBA00023015"/>
    </source>
</evidence>
<evidence type="ECO:0000256" key="5">
    <source>
        <dbReference type="ARBA" id="ARBA00023163"/>
    </source>
</evidence>
<name>A0A6M8BBM1_9ACTO</name>
<dbReference type="PANTHER" id="PTHR30363">
    <property type="entry name" value="HTH-TYPE TRANSCRIPTIONAL REGULATOR SRLR-RELATED"/>
    <property type="match status" value="1"/>
</dbReference>
<evidence type="ECO:0000313" key="10">
    <source>
        <dbReference type="Proteomes" id="UP000504752"/>
    </source>
</evidence>
<evidence type="ECO:0000256" key="2">
    <source>
        <dbReference type="ARBA" id="ARBA00022491"/>
    </source>
</evidence>
<sequence length="280" mass="30676">MGIEITADPSHPEGGRPLTPHGQHAEQLGAAERRKAILAHIRATGEVSVSSLPGLFGGSVETIRRDLRELEDTHAITRSYGRVRIAEASNYESTLTYRKEHLADEKERIAQAAVDRLGAADTVFLDEGFHPLLVGRALPADRDLTIITASLPTALEMCERPRTTVIVLGGRVRHVTAASVERWATRMLRDMRPDLAIIGANGVDLDGWLTTPHASVAEVKETALSVSQRALFVGSHTKFARSTLCRFGHVRQFERLITGTELRSSTARRIIDAGGRLDRV</sequence>
<dbReference type="EMBL" id="CP053642">
    <property type="protein sequence ID" value="QKD80205.1"/>
    <property type="molecule type" value="Genomic_DNA"/>
</dbReference>
<dbReference type="InterPro" id="IPR036388">
    <property type="entry name" value="WH-like_DNA-bd_sf"/>
</dbReference>
<dbReference type="SUPFAM" id="SSF46785">
    <property type="entry name" value="Winged helix' DNA-binding domain"/>
    <property type="match status" value="1"/>
</dbReference>
<dbReference type="SUPFAM" id="SSF100950">
    <property type="entry name" value="NagB/RpiA/CoA transferase-like"/>
    <property type="match status" value="1"/>
</dbReference>
<evidence type="ECO:0000259" key="8">
    <source>
        <dbReference type="PROSITE" id="PS51000"/>
    </source>
</evidence>
<dbReference type="InterPro" id="IPR014036">
    <property type="entry name" value="DeoR-like_C"/>
</dbReference>
<dbReference type="Gene3D" id="1.10.10.10">
    <property type="entry name" value="Winged helix-like DNA-binding domain superfamily/Winged helix DNA-binding domain"/>
    <property type="match status" value="1"/>
</dbReference>
<dbReference type="RefSeq" id="WP_159522159.1">
    <property type="nucleotide sequence ID" value="NZ_CP053642.1"/>
</dbReference>
<reference evidence="9 10" key="1">
    <citation type="submission" date="2020-05" db="EMBL/GenBank/DDBJ databases">
        <title>Actinomyces sp. zg-325.</title>
        <authorList>
            <person name="Yang C."/>
        </authorList>
    </citation>
    <scope>NUCLEOTIDE SEQUENCE [LARGE SCALE GENOMIC DNA]</scope>
    <source>
        <strain evidence="10">zg-325</strain>
    </source>
</reference>
<dbReference type="PROSITE" id="PS00894">
    <property type="entry name" value="HTH_DEOR_1"/>
    <property type="match status" value="1"/>
</dbReference>
<keyword evidence="2" id="KW-0678">Repressor</keyword>
<dbReference type="InterPro" id="IPR001034">
    <property type="entry name" value="DeoR_HTH"/>
</dbReference>
<dbReference type="InterPro" id="IPR018356">
    <property type="entry name" value="Tscrpt_reg_HTH_DeoR_CS"/>
</dbReference>
<keyword evidence="3" id="KW-0805">Transcription regulation</keyword>
<dbReference type="Proteomes" id="UP000504752">
    <property type="component" value="Chromosome"/>
</dbReference>
<evidence type="ECO:0000256" key="7">
    <source>
        <dbReference type="SAM" id="MobiDB-lite"/>
    </source>
</evidence>
<feature type="region of interest" description="Disordered" evidence="7">
    <location>
        <begin position="1"/>
        <end position="27"/>
    </location>
</feature>
<organism evidence="9 10">
    <name type="scientific">Actinomyces marmotae</name>
    <dbReference type="NCBI Taxonomy" id="2737173"/>
    <lineage>
        <taxon>Bacteria</taxon>
        <taxon>Bacillati</taxon>
        <taxon>Actinomycetota</taxon>
        <taxon>Actinomycetes</taxon>
        <taxon>Actinomycetales</taxon>
        <taxon>Actinomycetaceae</taxon>
        <taxon>Actinomyces</taxon>
    </lineage>
</organism>
<proteinExistence type="predicted"/>
<dbReference type="GO" id="GO:0003677">
    <property type="term" value="F:DNA binding"/>
    <property type="evidence" value="ECO:0007669"/>
    <property type="project" value="UniProtKB-KW"/>
</dbReference>
<accession>A0A6M8BBM1</accession>
<dbReference type="GO" id="GO:0003700">
    <property type="term" value="F:DNA-binding transcription factor activity"/>
    <property type="evidence" value="ECO:0007669"/>
    <property type="project" value="InterPro"/>
</dbReference>
<dbReference type="Pfam" id="PF08220">
    <property type="entry name" value="HTH_DeoR"/>
    <property type="match status" value="1"/>
</dbReference>
<evidence type="ECO:0000256" key="6">
    <source>
        <dbReference type="ARBA" id="ARBA00024937"/>
    </source>
</evidence>
<dbReference type="PROSITE" id="PS51000">
    <property type="entry name" value="HTH_DEOR_2"/>
    <property type="match status" value="1"/>
</dbReference>
<evidence type="ECO:0000256" key="1">
    <source>
        <dbReference type="ARBA" id="ARBA00021390"/>
    </source>
</evidence>
<keyword evidence="10" id="KW-1185">Reference proteome</keyword>
<protein>
    <recommendedName>
        <fullName evidence="1">Lactose phosphotransferase system repressor</fullName>
    </recommendedName>
</protein>